<reference evidence="1" key="1">
    <citation type="submission" date="2022-12" db="EMBL/GenBank/DDBJ databases">
        <authorList>
            <person name="Petersen C."/>
        </authorList>
    </citation>
    <scope>NUCLEOTIDE SEQUENCE</scope>
    <source>
        <strain evidence="1">IBT 15544</strain>
    </source>
</reference>
<reference evidence="1" key="2">
    <citation type="journal article" date="2023" name="IMA Fungus">
        <title>Comparative genomic study of the Penicillium genus elucidates a diverse pangenome and 15 lateral gene transfer events.</title>
        <authorList>
            <person name="Petersen C."/>
            <person name="Sorensen T."/>
            <person name="Nielsen M.R."/>
            <person name="Sondergaard T.E."/>
            <person name="Sorensen J.L."/>
            <person name="Fitzpatrick D.A."/>
            <person name="Frisvad J.C."/>
            <person name="Nielsen K.L."/>
        </authorList>
    </citation>
    <scope>NUCLEOTIDE SEQUENCE</scope>
    <source>
        <strain evidence="1">IBT 15544</strain>
    </source>
</reference>
<dbReference type="RefSeq" id="XP_058307889.1">
    <property type="nucleotide sequence ID" value="XM_058453698.1"/>
</dbReference>
<evidence type="ECO:0000313" key="2">
    <source>
        <dbReference type="Proteomes" id="UP001150904"/>
    </source>
</evidence>
<sequence>MADTWGWDHVDVRHDRGMTHMRGDSPVSDLCAEAIRAMICAYRASVGVLVQSAHPEVDQEKAKGRAIVSQGLVSLPYSTVWGWKRKLEAYRSEIVQL</sequence>
<accession>A0A9W9MIM3</accession>
<gene>
    <name evidence="1" type="ORF">N7498_006636</name>
</gene>
<dbReference type="GeneID" id="83180999"/>
<comment type="caution">
    <text evidence="1">The sequence shown here is derived from an EMBL/GenBank/DDBJ whole genome shotgun (WGS) entry which is preliminary data.</text>
</comment>
<protein>
    <submittedName>
        <fullName evidence="1">Uncharacterized protein</fullName>
    </submittedName>
</protein>
<dbReference type="AlphaFoldDB" id="A0A9W9MIM3"/>
<name>A0A9W9MIM3_9EURO</name>
<proteinExistence type="predicted"/>
<dbReference type="Proteomes" id="UP001150904">
    <property type="component" value="Unassembled WGS sequence"/>
</dbReference>
<organism evidence="1 2">
    <name type="scientific">Penicillium cinerascens</name>
    <dbReference type="NCBI Taxonomy" id="70096"/>
    <lineage>
        <taxon>Eukaryota</taxon>
        <taxon>Fungi</taxon>
        <taxon>Dikarya</taxon>
        <taxon>Ascomycota</taxon>
        <taxon>Pezizomycotina</taxon>
        <taxon>Eurotiomycetes</taxon>
        <taxon>Eurotiomycetidae</taxon>
        <taxon>Eurotiales</taxon>
        <taxon>Aspergillaceae</taxon>
        <taxon>Penicillium</taxon>
    </lineage>
</organism>
<keyword evidence="2" id="KW-1185">Reference proteome</keyword>
<dbReference type="EMBL" id="JAPQKR010000013">
    <property type="protein sequence ID" value="KAJ5201973.1"/>
    <property type="molecule type" value="Genomic_DNA"/>
</dbReference>
<evidence type="ECO:0000313" key="1">
    <source>
        <dbReference type="EMBL" id="KAJ5201973.1"/>
    </source>
</evidence>